<gene>
    <name evidence="2" type="ORF">HQR01_06575</name>
</gene>
<protein>
    <submittedName>
        <fullName evidence="2">DUF4112 domain-containing protein</fullName>
    </submittedName>
</protein>
<dbReference type="KEGG" id="emv:HQR01_06575"/>
<sequence>MVEPTSRARPIGVELPIGTDAVSVRKRIEAMEQLLERSFVLPGTNYAIGLDSIVGLIPVVGDFITAAMGAYIVWEARNLGLPKWKLWRMAGNIAFDTALGAVPLVGDAFDLAFRSNSRNLKIVRKHLDKHHPHTRVIEG</sequence>
<dbReference type="EMBL" id="CP053921">
    <property type="protein sequence ID" value="QKG71064.1"/>
    <property type="molecule type" value="Genomic_DNA"/>
</dbReference>
<keyword evidence="1" id="KW-0472">Membrane</keyword>
<accession>A0A7D4BNJ0</accession>
<dbReference type="PANTHER" id="PTHR35519">
    <property type="entry name" value="MEMBRANE PROTEINS"/>
    <property type="match status" value="1"/>
</dbReference>
<dbReference type="Proteomes" id="UP000504693">
    <property type="component" value="Chromosome"/>
</dbReference>
<dbReference type="AlphaFoldDB" id="A0A7D4BNJ0"/>
<reference evidence="2 3" key="1">
    <citation type="submission" date="2020-05" db="EMBL/GenBank/DDBJ databases">
        <title>Erythrobacter mangrovi sp. nov., isolated from rhizosphere soil of mangrove plant (Kandelia candel).</title>
        <authorList>
            <person name="Ye Y.H."/>
        </authorList>
    </citation>
    <scope>NUCLEOTIDE SEQUENCE [LARGE SCALE GENOMIC DNA]</scope>
    <source>
        <strain evidence="2 3">EB310</strain>
    </source>
</reference>
<organism evidence="2 3">
    <name type="scientific">Erythrobacter mangrovi</name>
    <dbReference type="NCBI Taxonomy" id="2739433"/>
    <lineage>
        <taxon>Bacteria</taxon>
        <taxon>Pseudomonadati</taxon>
        <taxon>Pseudomonadota</taxon>
        <taxon>Alphaproteobacteria</taxon>
        <taxon>Sphingomonadales</taxon>
        <taxon>Erythrobacteraceae</taxon>
        <taxon>Erythrobacter/Porphyrobacter group</taxon>
        <taxon>Erythrobacter</taxon>
    </lineage>
</organism>
<evidence type="ECO:0000313" key="3">
    <source>
        <dbReference type="Proteomes" id="UP000504693"/>
    </source>
</evidence>
<proteinExistence type="predicted"/>
<keyword evidence="1" id="KW-0812">Transmembrane</keyword>
<dbReference type="RefSeq" id="WP_173213671.1">
    <property type="nucleotide sequence ID" value="NZ_CP053921.1"/>
</dbReference>
<evidence type="ECO:0000313" key="2">
    <source>
        <dbReference type="EMBL" id="QKG71064.1"/>
    </source>
</evidence>
<dbReference type="InterPro" id="IPR025187">
    <property type="entry name" value="DUF4112"/>
</dbReference>
<dbReference type="PANTHER" id="PTHR35519:SF2">
    <property type="entry name" value="PH DOMAIN PROTEIN"/>
    <property type="match status" value="1"/>
</dbReference>
<evidence type="ECO:0000256" key="1">
    <source>
        <dbReference type="SAM" id="Phobius"/>
    </source>
</evidence>
<name>A0A7D4BNJ0_9SPHN</name>
<feature type="transmembrane region" description="Helical" evidence="1">
    <location>
        <begin position="53"/>
        <end position="74"/>
    </location>
</feature>
<dbReference type="Pfam" id="PF13430">
    <property type="entry name" value="DUF4112"/>
    <property type="match status" value="1"/>
</dbReference>
<keyword evidence="3" id="KW-1185">Reference proteome</keyword>
<keyword evidence="1" id="KW-1133">Transmembrane helix</keyword>